<feature type="transmembrane region" description="Helical" evidence="1">
    <location>
        <begin position="191"/>
        <end position="210"/>
    </location>
</feature>
<name>A0ABW9ZQR7_9BACT</name>
<evidence type="ECO:0000313" key="2">
    <source>
        <dbReference type="EMBL" id="NCI48388.1"/>
    </source>
</evidence>
<gene>
    <name evidence="2" type="ORF">GWC95_00545</name>
</gene>
<accession>A0ABW9ZQR7</accession>
<evidence type="ECO:0000256" key="1">
    <source>
        <dbReference type="SAM" id="Phobius"/>
    </source>
</evidence>
<dbReference type="RefSeq" id="WP_161816719.1">
    <property type="nucleotide sequence ID" value="NZ_JAACJS010000002.1"/>
</dbReference>
<keyword evidence="1" id="KW-1133">Transmembrane helix</keyword>
<organism evidence="2 3">
    <name type="scientific">Sediminibacterium roseum</name>
    <dbReference type="NCBI Taxonomy" id="1978412"/>
    <lineage>
        <taxon>Bacteria</taxon>
        <taxon>Pseudomonadati</taxon>
        <taxon>Bacteroidota</taxon>
        <taxon>Chitinophagia</taxon>
        <taxon>Chitinophagales</taxon>
        <taxon>Chitinophagaceae</taxon>
        <taxon>Sediminibacterium</taxon>
    </lineage>
</organism>
<reference evidence="2 3" key="1">
    <citation type="submission" date="2020-01" db="EMBL/GenBank/DDBJ databases">
        <title>Genome analysis.</title>
        <authorList>
            <person name="Wu S."/>
            <person name="Wang G."/>
        </authorList>
    </citation>
    <scope>NUCLEOTIDE SEQUENCE [LARGE SCALE GENOMIC DNA]</scope>
    <source>
        <strain evidence="2 3">SYL130</strain>
    </source>
</reference>
<feature type="transmembrane region" description="Helical" evidence="1">
    <location>
        <begin position="92"/>
        <end position="111"/>
    </location>
</feature>
<feature type="transmembrane region" description="Helical" evidence="1">
    <location>
        <begin position="154"/>
        <end position="179"/>
    </location>
</feature>
<comment type="caution">
    <text evidence="2">The sequence shown here is derived from an EMBL/GenBank/DDBJ whole genome shotgun (WGS) entry which is preliminary data.</text>
</comment>
<dbReference type="EMBL" id="JAACJS010000002">
    <property type="protein sequence ID" value="NCI48388.1"/>
    <property type="molecule type" value="Genomic_DNA"/>
</dbReference>
<keyword evidence="1" id="KW-0472">Membrane</keyword>
<evidence type="ECO:0008006" key="4">
    <source>
        <dbReference type="Google" id="ProtNLM"/>
    </source>
</evidence>
<protein>
    <recommendedName>
        <fullName evidence="4">YhhN-like protein</fullName>
    </recommendedName>
</protein>
<feature type="transmembrane region" description="Helical" evidence="1">
    <location>
        <begin position="6"/>
        <end position="24"/>
    </location>
</feature>
<feature type="transmembrane region" description="Helical" evidence="1">
    <location>
        <begin position="36"/>
        <end position="57"/>
    </location>
</feature>
<proteinExistence type="predicted"/>
<feature type="transmembrane region" description="Helical" evidence="1">
    <location>
        <begin position="117"/>
        <end position="142"/>
    </location>
</feature>
<sequence length="217" mass="24966">MKIIITILNYIDIAAPLLALFFFIKPFKKMVKELHYVFYFVLVQFATNTTALIMQTVFDVPNYVAYAANVILSFAILALLFYRMNSRSLKKLVPVSAVVFTVVTVYSLWSLDGIDSYSSIVSALASFIITACCLVFFYWRLVHDTKTPGLTNSALFWIIIGIFTYYTGSFFIFISYNYLIQKNADSIGILWRFHNVLLTIFCIYTIYGLTCKNYQKT</sequence>
<feature type="transmembrane region" description="Helical" evidence="1">
    <location>
        <begin position="63"/>
        <end position="80"/>
    </location>
</feature>
<keyword evidence="3" id="KW-1185">Reference proteome</keyword>
<evidence type="ECO:0000313" key="3">
    <source>
        <dbReference type="Proteomes" id="UP000753802"/>
    </source>
</evidence>
<dbReference type="Proteomes" id="UP000753802">
    <property type="component" value="Unassembled WGS sequence"/>
</dbReference>
<keyword evidence="1" id="KW-0812">Transmembrane</keyword>